<dbReference type="STRING" id="937777.Deipe_3015"/>
<feature type="compositionally biased region" description="Polar residues" evidence="6">
    <location>
        <begin position="626"/>
        <end position="638"/>
    </location>
</feature>
<feature type="transmembrane region" description="Helical" evidence="7">
    <location>
        <begin position="563"/>
        <end position="581"/>
    </location>
</feature>
<dbReference type="GO" id="GO:0005886">
    <property type="term" value="C:plasma membrane"/>
    <property type="evidence" value="ECO:0007669"/>
    <property type="project" value="UniProtKB-SubCell"/>
</dbReference>
<gene>
    <name evidence="8" type="ordered locus">Deipe_3015</name>
</gene>
<protein>
    <submittedName>
        <fullName evidence="8">ABC-type uncharacterized transport system, permease component</fullName>
    </submittedName>
</protein>
<feature type="compositionally biased region" description="Basic and acidic residues" evidence="6">
    <location>
        <begin position="602"/>
        <end position="618"/>
    </location>
</feature>
<keyword evidence="3 7" id="KW-0812">Transmembrane</keyword>
<evidence type="ECO:0000256" key="7">
    <source>
        <dbReference type="SAM" id="Phobius"/>
    </source>
</evidence>
<keyword evidence="4 7" id="KW-1133">Transmembrane helix</keyword>
<accession>L0A615</accession>
<dbReference type="GO" id="GO:0022857">
    <property type="term" value="F:transmembrane transporter activity"/>
    <property type="evidence" value="ECO:0007669"/>
    <property type="project" value="InterPro"/>
</dbReference>
<dbReference type="Pfam" id="PF02653">
    <property type="entry name" value="BPD_transp_2"/>
    <property type="match status" value="2"/>
</dbReference>
<feature type="transmembrane region" description="Helical" evidence="7">
    <location>
        <begin position="154"/>
        <end position="176"/>
    </location>
</feature>
<feature type="transmembrane region" description="Helical" evidence="7">
    <location>
        <begin position="480"/>
        <end position="499"/>
    </location>
</feature>
<dbReference type="EMBL" id="CP003382">
    <property type="protein sequence ID" value="AFZ68465.1"/>
    <property type="molecule type" value="Genomic_DNA"/>
</dbReference>
<dbReference type="Proteomes" id="UP000010467">
    <property type="component" value="Chromosome"/>
</dbReference>
<dbReference type="PANTHER" id="PTHR47089">
    <property type="entry name" value="ABC TRANSPORTER, PERMEASE PROTEIN"/>
    <property type="match status" value="1"/>
</dbReference>
<evidence type="ECO:0000256" key="4">
    <source>
        <dbReference type="ARBA" id="ARBA00022989"/>
    </source>
</evidence>
<proteinExistence type="predicted"/>
<evidence type="ECO:0000256" key="2">
    <source>
        <dbReference type="ARBA" id="ARBA00022475"/>
    </source>
</evidence>
<evidence type="ECO:0000313" key="9">
    <source>
        <dbReference type="Proteomes" id="UP000010467"/>
    </source>
</evidence>
<sequence length="638" mass="66348">MLAILGLFLFPYATYGRSFGGTGTLLLLTGQVLDVTGFAAPTLPPAGTALAFGWAALVGLLAIVALAFLRSRWLWLGGLVTLVLGLVSGIAFESALGAEVQRLLAGGTPLRRIGYASGGLNLGLFMVLLASLVTLLAGASASPAWYGRLNRLRALMVPFVAIALAVVVGAIVVLIIQPVPVEGATRLTPAIAWYGKIDVVWFVYSTLFAPLGNLSDFFQSLTLATPLIFTGLSVAFAFRAGLFNIGAPGQLAIGAVFAMIVGVYAPLPPVLLLPLTVIAAALGGALWGAIPGILKARFGSSEVINTIMLNYIASAVFIFLIGSNSFPLFGRTYGLPFKPPGANEATSQDLQEGARLPSLPDLLGFQSNQSGFVPLAPLLALLVLTALYVLLARHPRRTLIAIGASLLTLLLSWSWFGVRVQVTSGLAGSNLNAALFLALLAVVFFAVFMWRTSSGYALRAVGFAPKAAEYGGISVARNTVLAMTLAGAFAGLAATHYVMGGALDEYRLKQNLPYQNVGFDGITVALMGQSTPVGVAAAAVLFGTLDTGGLYVSQQLGKVNKDIVTVLKALIVLFIAAGGFLSKRITDPPPAVLQPNVGKVSGESREALGHKDRNDAGRTGEGPTATPASNPNNDGRDA</sequence>
<feature type="region of interest" description="Disordered" evidence="6">
    <location>
        <begin position="591"/>
        <end position="638"/>
    </location>
</feature>
<keyword evidence="2" id="KW-1003">Cell membrane</keyword>
<comment type="subcellular location">
    <subcellularLocation>
        <location evidence="1">Cell membrane</location>
        <topology evidence="1">Multi-pass membrane protein</topology>
    </subcellularLocation>
</comment>
<dbReference type="AlphaFoldDB" id="L0A615"/>
<feature type="transmembrane region" description="Helical" evidence="7">
    <location>
        <begin position="217"/>
        <end position="238"/>
    </location>
</feature>
<keyword evidence="9" id="KW-1185">Reference proteome</keyword>
<feature type="transmembrane region" description="Helical" evidence="7">
    <location>
        <begin position="519"/>
        <end position="542"/>
    </location>
</feature>
<dbReference type="PRINTS" id="PR00173">
    <property type="entry name" value="EDTRNSPORT"/>
</dbReference>
<dbReference type="eggNOG" id="COG4603">
    <property type="taxonomic scope" value="Bacteria"/>
</dbReference>
<dbReference type="KEGG" id="dpd:Deipe_3015"/>
<evidence type="ECO:0000256" key="3">
    <source>
        <dbReference type="ARBA" id="ARBA00022692"/>
    </source>
</evidence>
<name>L0A615_DEIPD</name>
<feature type="transmembrane region" description="Helical" evidence="7">
    <location>
        <begin position="271"/>
        <end position="294"/>
    </location>
</feature>
<feature type="transmembrane region" description="Helical" evidence="7">
    <location>
        <begin position="245"/>
        <end position="265"/>
    </location>
</feature>
<feature type="transmembrane region" description="Helical" evidence="7">
    <location>
        <begin position="430"/>
        <end position="450"/>
    </location>
</feature>
<feature type="transmembrane region" description="Helical" evidence="7">
    <location>
        <begin position="76"/>
        <end position="98"/>
    </location>
</feature>
<feature type="transmembrane region" description="Helical" evidence="7">
    <location>
        <begin position="372"/>
        <end position="391"/>
    </location>
</feature>
<feature type="transmembrane region" description="Helical" evidence="7">
    <location>
        <begin position="51"/>
        <end position="69"/>
    </location>
</feature>
<reference evidence="9" key="1">
    <citation type="submission" date="2012-03" db="EMBL/GenBank/DDBJ databases">
        <title>Complete sequence of chromosome of Deinococcus peraridilitoris DSM 19664.</title>
        <authorList>
            <person name="Lucas S."/>
            <person name="Copeland A."/>
            <person name="Lapidus A."/>
            <person name="Glavina del Rio T."/>
            <person name="Dalin E."/>
            <person name="Tice H."/>
            <person name="Bruce D."/>
            <person name="Goodwin L."/>
            <person name="Pitluck S."/>
            <person name="Peters L."/>
            <person name="Mikhailova N."/>
            <person name="Lu M."/>
            <person name="Kyrpides N."/>
            <person name="Mavromatis K."/>
            <person name="Ivanova N."/>
            <person name="Brettin T."/>
            <person name="Detter J.C."/>
            <person name="Han C."/>
            <person name="Larimer F."/>
            <person name="Land M."/>
            <person name="Hauser L."/>
            <person name="Markowitz V."/>
            <person name="Cheng J.-F."/>
            <person name="Hugenholtz P."/>
            <person name="Woyke T."/>
            <person name="Wu D."/>
            <person name="Pukall R."/>
            <person name="Steenblock K."/>
            <person name="Brambilla E."/>
            <person name="Klenk H.-P."/>
            <person name="Eisen J.A."/>
        </authorList>
    </citation>
    <scope>NUCLEOTIDE SEQUENCE [LARGE SCALE GENOMIC DNA]</scope>
    <source>
        <strain evidence="9">DSM 19664 / LMG 22246 / CIP 109416 / KR-200</strain>
    </source>
</reference>
<feature type="transmembrane region" description="Helical" evidence="7">
    <location>
        <begin position="306"/>
        <end position="329"/>
    </location>
</feature>
<dbReference type="PATRIC" id="fig|937777.3.peg.3031"/>
<evidence type="ECO:0000256" key="6">
    <source>
        <dbReference type="SAM" id="MobiDB-lite"/>
    </source>
</evidence>
<keyword evidence="5 7" id="KW-0472">Membrane</keyword>
<feature type="transmembrane region" description="Helical" evidence="7">
    <location>
        <begin position="398"/>
        <end position="418"/>
    </location>
</feature>
<dbReference type="InterPro" id="IPR001851">
    <property type="entry name" value="ABC_transp_permease"/>
</dbReference>
<evidence type="ECO:0000256" key="1">
    <source>
        <dbReference type="ARBA" id="ARBA00004651"/>
    </source>
</evidence>
<evidence type="ECO:0000256" key="5">
    <source>
        <dbReference type="ARBA" id="ARBA00023136"/>
    </source>
</evidence>
<feature type="transmembrane region" description="Helical" evidence="7">
    <location>
        <begin position="118"/>
        <end position="142"/>
    </location>
</feature>
<dbReference type="PANTHER" id="PTHR47089:SF1">
    <property type="entry name" value="GUANOSINE ABC TRANSPORTER PERMEASE PROTEIN NUPP"/>
    <property type="match status" value="1"/>
</dbReference>
<organism evidence="8 9">
    <name type="scientific">Deinococcus peraridilitoris (strain DSM 19664 / LMG 22246 / CIP 109416 / KR-200)</name>
    <dbReference type="NCBI Taxonomy" id="937777"/>
    <lineage>
        <taxon>Bacteria</taxon>
        <taxon>Thermotogati</taxon>
        <taxon>Deinococcota</taxon>
        <taxon>Deinococci</taxon>
        <taxon>Deinococcales</taxon>
        <taxon>Deinococcaceae</taxon>
        <taxon>Deinococcus</taxon>
    </lineage>
</organism>
<evidence type="ECO:0000313" key="8">
    <source>
        <dbReference type="EMBL" id="AFZ68465.1"/>
    </source>
</evidence>
<dbReference type="CDD" id="cd06580">
    <property type="entry name" value="TM_PBP1_transp_TpRbsC_like"/>
    <property type="match status" value="1"/>
</dbReference>
<dbReference type="HOGENOM" id="CLU_428800_0_0_0"/>